<keyword evidence="3" id="KW-1185">Reference proteome</keyword>
<evidence type="ECO:0000256" key="1">
    <source>
        <dbReference type="SAM" id="MobiDB-lite"/>
    </source>
</evidence>
<feature type="region of interest" description="Disordered" evidence="1">
    <location>
        <begin position="65"/>
        <end position="87"/>
    </location>
</feature>
<evidence type="ECO:0000313" key="3">
    <source>
        <dbReference type="Proteomes" id="UP000444721"/>
    </source>
</evidence>
<sequence>MERLVVQNEAERHVQAYLEYRMIVGDRDGGVLLPEEEYEKLRKEFYAKREQHNLHFVDTSYIRGQNKRHQPNSEEMKYEKSKKDSSKNRILKPNVSLLDLYKTPPQFEFHISISSSSFRPKSSSTSCDSLKVTRVNSAKRIVSGIPKEQSKLSSKQLPSVSRFQQIEDDDQTKLDEMTAQLQNDSSLSEAKKYYLKKQIQLLKVKIAKAAKNE</sequence>
<organism evidence="2 3">
    <name type="scientific">Naegleria fowleri</name>
    <name type="common">Brain eating amoeba</name>
    <dbReference type="NCBI Taxonomy" id="5763"/>
    <lineage>
        <taxon>Eukaryota</taxon>
        <taxon>Discoba</taxon>
        <taxon>Heterolobosea</taxon>
        <taxon>Tetramitia</taxon>
        <taxon>Eutetramitia</taxon>
        <taxon>Vahlkampfiidae</taxon>
        <taxon>Naegleria</taxon>
    </lineage>
</organism>
<accession>A0A6A5BZD9</accession>
<name>A0A6A5BZD9_NAEFO</name>
<dbReference type="RefSeq" id="XP_044563741.1">
    <property type="nucleotide sequence ID" value="XM_044705255.1"/>
</dbReference>
<reference evidence="2 3" key="1">
    <citation type="journal article" date="2019" name="Sci. Rep.">
        <title>Nanopore sequencing improves the draft genome of the human pathogenic amoeba Naegleria fowleri.</title>
        <authorList>
            <person name="Liechti N."/>
            <person name="Schurch N."/>
            <person name="Bruggmann R."/>
            <person name="Wittwer M."/>
        </authorList>
    </citation>
    <scope>NUCLEOTIDE SEQUENCE [LARGE SCALE GENOMIC DNA]</scope>
    <source>
        <strain evidence="2 3">ATCC 30894</strain>
    </source>
</reference>
<dbReference type="Proteomes" id="UP000444721">
    <property type="component" value="Unassembled WGS sequence"/>
</dbReference>
<proteinExistence type="predicted"/>
<dbReference type="OrthoDB" id="310364at2759"/>
<dbReference type="VEuPathDB" id="AmoebaDB:FDP41_002098"/>
<dbReference type="EMBL" id="VFQX01000028">
    <property type="protein sequence ID" value="KAF0979028.1"/>
    <property type="molecule type" value="Genomic_DNA"/>
</dbReference>
<dbReference type="AlphaFoldDB" id="A0A6A5BZD9"/>
<feature type="compositionally biased region" description="Basic and acidic residues" evidence="1">
    <location>
        <begin position="71"/>
        <end position="87"/>
    </location>
</feature>
<dbReference type="VEuPathDB" id="AmoebaDB:NfTy_034350"/>
<evidence type="ECO:0000313" key="2">
    <source>
        <dbReference type="EMBL" id="KAF0979028.1"/>
    </source>
</evidence>
<dbReference type="VEuPathDB" id="AmoebaDB:NF0079400"/>
<comment type="caution">
    <text evidence="2">The sequence shown here is derived from an EMBL/GenBank/DDBJ whole genome shotgun (WGS) entry which is preliminary data.</text>
</comment>
<protein>
    <submittedName>
        <fullName evidence="2">Uncharacterized protein</fullName>
    </submittedName>
</protein>
<gene>
    <name evidence="2" type="ORF">FDP41_002098</name>
</gene>
<dbReference type="GeneID" id="68109316"/>